<dbReference type="VEuPathDB" id="FungiDB:FUN_012449"/>
<accession>A0A2I1GXC5</accession>
<evidence type="ECO:0000313" key="1">
    <source>
        <dbReference type="EMBL" id="PKY51288.1"/>
    </source>
</evidence>
<comment type="caution">
    <text evidence="1">The sequence shown here is derived from an EMBL/GenBank/DDBJ whole genome shotgun (WGS) entry which is preliminary data.</text>
</comment>
<reference evidence="1 2" key="1">
    <citation type="submission" date="2015-10" db="EMBL/GenBank/DDBJ databases">
        <title>Genome analyses suggest a sexual origin of heterokaryosis in a supposedly ancient asexual fungus.</title>
        <authorList>
            <person name="Ropars J."/>
            <person name="Sedzielewska K."/>
            <person name="Noel J."/>
            <person name="Charron P."/>
            <person name="Farinelli L."/>
            <person name="Marton T."/>
            <person name="Kruger M."/>
            <person name="Pelin A."/>
            <person name="Brachmann A."/>
            <person name="Corradi N."/>
        </authorList>
    </citation>
    <scope>NUCLEOTIDE SEQUENCE [LARGE SCALE GENOMIC DNA]</scope>
    <source>
        <strain evidence="1 2">A4</strain>
    </source>
</reference>
<dbReference type="VEuPathDB" id="FungiDB:RhiirFUN_026748"/>
<evidence type="ECO:0000313" key="2">
    <source>
        <dbReference type="Proteomes" id="UP000234323"/>
    </source>
</evidence>
<keyword evidence="2" id="KW-1185">Reference proteome</keyword>
<dbReference type="AlphaFoldDB" id="A0A2I1GXC5"/>
<name>A0A2I1GXC5_9GLOM</name>
<dbReference type="VEuPathDB" id="FungiDB:RhiirA1_471482"/>
<dbReference type="EMBL" id="LLXI01000994">
    <property type="protein sequence ID" value="PKY51288.1"/>
    <property type="molecule type" value="Genomic_DNA"/>
</dbReference>
<dbReference type="Proteomes" id="UP000234323">
    <property type="component" value="Unassembled WGS sequence"/>
</dbReference>
<sequence length="197" mass="23440">MTDIRLTCRIRREIDKNFSKFKIEVHTDYLIDSLKNKIFETVKKIDNKIFSDIDATDLTLWKKEQPSTEIIHVIVDSPSLRYKQENVELQEEIRIIQDARIYLFNVHVMNLLLIQLSIVEFLQQLDEIEETGDYYFKFLEGFEKQQIKVKHLSKLSNKQFEACRIITIGDIKTIRDAACKKIYVNFGIVYILLQYIQ</sequence>
<protein>
    <submittedName>
        <fullName evidence="1">Uncharacterized protein</fullName>
    </submittedName>
</protein>
<organism evidence="1 2">
    <name type="scientific">Rhizophagus irregularis</name>
    <dbReference type="NCBI Taxonomy" id="588596"/>
    <lineage>
        <taxon>Eukaryota</taxon>
        <taxon>Fungi</taxon>
        <taxon>Fungi incertae sedis</taxon>
        <taxon>Mucoromycota</taxon>
        <taxon>Glomeromycotina</taxon>
        <taxon>Glomeromycetes</taxon>
        <taxon>Glomerales</taxon>
        <taxon>Glomeraceae</taxon>
        <taxon>Rhizophagus</taxon>
    </lineage>
</organism>
<proteinExistence type="predicted"/>
<gene>
    <name evidence="1" type="ORF">RhiirA4_468219</name>
</gene>